<dbReference type="Pfam" id="PF03713">
    <property type="entry name" value="DUF305"/>
    <property type="match status" value="1"/>
</dbReference>
<feature type="compositionally biased region" description="Low complexity" evidence="1">
    <location>
        <begin position="32"/>
        <end position="47"/>
    </location>
</feature>
<gene>
    <name evidence="3" type="ORF">ACFSJG_05235</name>
</gene>
<evidence type="ECO:0000259" key="2">
    <source>
        <dbReference type="Pfam" id="PF03713"/>
    </source>
</evidence>
<dbReference type="Proteomes" id="UP001597286">
    <property type="component" value="Unassembled WGS sequence"/>
</dbReference>
<dbReference type="InterPro" id="IPR005183">
    <property type="entry name" value="DUF305_CopM-like"/>
</dbReference>
<dbReference type="InterPro" id="IPR012347">
    <property type="entry name" value="Ferritin-like"/>
</dbReference>
<accession>A0ABW4P0H2</accession>
<dbReference type="EMBL" id="JBHUFB010000007">
    <property type="protein sequence ID" value="MFD1811608.1"/>
    <property type="molecule type" value="Genomic_DNA"/>
</dbReference>
<sequence>MNTRTKTAGFFAAVAAGALIVAGCSDSDDGAGHSMDSMGSMSMTTSAPPAESSSDRNAADVMWTQMMIPHHQQAVEMAALAQGRTENAELLELASRIQAAQDPEIELMTSWLTAWGEPTMTNEGMDHSSMGDMGDMSGMMSADDMATLENAIGAEFDRAWLEMMIAHHQGAIDSSRAIQANGTNEQVDELAGKIVAGQQAEIEQMKAMLGQ</sequence>
<dbReference type="Gene3D" id="1.20.1260.10">
    <property type="match status" value="1"/>
</dbReference>
<evidence type="ECO:0000256" key="1">
    <source>
        <dbReference type="SAM" id="MobiDB-lite"/>
    </source>
</evidence>
<dbReference type="PANTHER" id="PTHR36933:SF1">
    <property type="entry name" value="SLL0788 PROTEIN"/>
    <property type="match status" value="1"/>
</dbReference>
<comment type="caution">
    <text evidence="3">The sequence shown here is derived from an EMBL/GenBank/DDBJ whole genome shotgun (WGS) entry which is preliminary data.</text>
</comment>
<evidence type="ECO:0000313" key="3">
    <source>
        <dbReference type="EMBL" id="MFD1811608.1"/>
    </source>
</evidence>
<reference evidence="4" key="1">
    <citation type="journal article" date="2019" name="Int. J. Syst. Evol. Microbiol.">
        <title>The Global Catalogue of Microorganisms (GCM) 10K type strain sequencing project: providing services to taxonomists for standard genome sequencing and annotation.</title>
        <authorList>
            <consortium name="The Broad Institute Genomics Platform"/>
            <consortium name="The Broad Institute Genome Sequencing Center for Infectious Disease"/>
            <person name="Wu L."/>
            <person name="Ma J."/>
        </authorList>
    </citation>
    <scope>NUCLEOTIDE SEQUENCE [LARGE SCALE GENOMIC DNA]</scope>
    <source>
        <strain evidence="4">DT72</strain>
    </source>
</reference>
<dbReference type="PANTHER" id="PTHR36933">
    <property type="entry name" value="SLL0788 PROTEIN"/>
    <property type="match status" value="1"/>
</dbReference>
<name>A0ABW4P0H2_9NOCA</name>
<keyword evidence="4" id="KW-1185">Reference proteome</keyword>
<protein>
    <submittedName>
        <fullName evidence="3">DUF305 domain-containing protein</fullName>
    </submittedName>
</protein>
<dbReference type="PROSITE" id="PS51257">
    <property type="entry name" value="PROKAR_LIPOPROTEIN"/>
    <property type="match status" value="1"/>
</dbReference>
<dbReference type="RefSeq" id="WP_378484139.1">
    <property type="nucleotide sequence ID" value="NZ_JBHUFB010000007.1"/>
</dbReference>
<proteinExistence type="predicted"/>
<evidence type="ECO:0000313" key="4">
    <source>
        <dbReference type="Proteomes" id="UP001597286"/>
    </source>
</evidence>
<feature type="region of interest" description="Disordered" evidence="1">
    <location>
        <begin position="32"/>
        <end position="55"/>
    </location>
</feature>
<feature type="domain" description="DUF305" evidence="2">
    <location>
        <begin position="60"/>
        <end position="209"/>
    </location>
</feature>
<organism evidence="3 4">
    <name type="scientific">Rhodococcus gannanensis</name>
    <dbReference type="NCBI Taxonomy" id="1960308"/>
    <lineage>
        <taxon>Bacteria</taxon>
        <taxon>Bacillati</taxon>
        <taxon>Actinomycetota</taxon>
        <taxon>Actinomycetes</taxon>
        <taxon>Mycobacteriales</taxon>
        <taxon>Nocardiaceae</taxon>
        <taxon>Rhodococcus</taxon>
    </lineage>
</organism>